<keyword evidence="4" id="KW-0249">Electron transport</keyword>
<dbReference type="GO" id="GO:0042597">
    <property type="term" value="C:periplasmic space"/>
    <property type="evidence" value="ECO:0007669"/>
    <property type="project" value="InterPro"/>
</dbReference>
<reference evidence="9 10" key="1">
    <citation type="submission" date="2018-10" db="EMBL/GenBank/DDBJ databases">
        <title>Comparative analysis of microorganisms from saline springs in Andes Mountain Range, Colombia.</title>
        <authorList>
            <person name="Rubin E."/>
        </authorList>
    </citation>
    <scope>NUCLEOTIDE SEQUENCE [LARGE SCALE GENOMIC DNA]</scope>
    <source>
        <strain evidence="9 10">USBA 36</strain>
    </source>
</reference>
<evidence type="ECO:0000256" key="5">
    <source>
        <dbReference type="ARBA" id="ARBA00023004"/>
    </source>
</evidence>
<accession>A0A420WP21</accession>
<keyword evidence="1" id="KW-0813">Transport</keyword>
<keyword evidence="3 6" id="KW-0479">Metal-binding</keyword>
<feature type="chain" id="PRO_5019172837" evidence="8">
    <location>
        <begin position="35"/>
        <end position="165"/>
    </location>
</feature>
<evidence type="ECO:0000313" key="10">
    <source>
        <dbReference type="Proteomes" id="UP000277424"/>
    </source>
</evidence>
<keyword evidence="2 7" id="KW-0349">Heme</keyword>
<dbReference type="GO" id="GO:0005506">
    <property type="term" value="F:iron ion binding"/>
    <property type="evidence" value="ECO:0007669"/>
    <property type="project" value="InterPro"/>
</dbReference>
<dbReference type="RefSeq" id="WP_008944827.1">
    <property type="nucleotide sequence ID" value="NZ_RBIG01000001.1"/>
</dbReference>
<evidence type="ECO:0000256" key="7">
    <source>
        <dbReference type="PIRSR" id="PIRSR000027-2"/>
    </source>
</evidence>
<dbReference type="GO" id="GO:0020037">
    <property type="term" value="F:heme binding"/>
    <property type="evidence" value="ECO:0007669"/>
    <property type="project" value="InterPro"/>
</dbReference>
<dbReference type="InterPro" id="IPR002321">
    <property type="entry name" value="Cyt_c_II"/>
</dbReference>
<dbReference type="PROSITE" id="PS51009">
    <property type="entry name" value="CYTCII"/>
    <property type="match status" value="1"/>
</dbReference>
<dbReference type="InterPro" id="IPR012127">
    <property type="entry name" value="Cyt_c_prime"/>
</dbReference>
<dbReference type="Pfam" id="PF01322">
    <property type="entry name" value="Cytochrom_C_2"/>
    <property type="match status" value="1"/>
</dbReference>
<feature type="binding site" description="covalent" evidence="7">
    <location>
        <position position="158"/>
    </location>
    <ligand>
        <name>heme c</name>
        <dbReference type="ChEBI" id="CHEBI:61717"/>
    </ligand>
</feature>
<evidence type="ECO:0000313" key="9">
    <source>
        <dbReference type="EMBL" id="RKQ72720.1"/>
    </source>
</evidence>
<comment type="PTM">
    <text evidence="7">Binds 1 heme group per subunit.</text>
</comment>
<name>A0A420WP21_9PROT</name>
<dbReference type="PIRSF" id="PIRSF000027">
    <property type="entry name" value="Cytc_c_prime"/>
    <property type="match status" value="1"/>
</dbReference>
<evidence type="ECO:0000256" key="8">
    <source>
        <dbReference type="SAM" id="SignalP"/>
    </source>
</evidence>
<organism evidence="9 10">
    <name type="scientific">Oceanibaculum indicum</name>
    <dbReference type="NCBI Taxonomy" id="526216"/>
    <lineage>
        <taxon>Bacteria</taxon>
        <taxon>Pseudomonadati</taxon>
        <taxon>Pseudomonadota</taxon>
        <taxon>Alphaproteobacteria</taxon>
        <taxon>Rhodospirillales</taxon>
        <taxon>Oceanibaculaceae</taxon>
        <taxon>Oceanibaculum</taxon>
    </lineage>
</organism>
<evidence type="ECO:0000256" key="3">
    <source>
        <dbReference type="ARBA" id="ARBA00022723"/>
    </source>
</evidence>
<feature type="binding site" description="covalent" evidence="7">
    <location>
        <position position="155"/>
    </location>
    <ligand>
        <name>heme c</name>
        <dbReference type="ChEBI" id="CHEBI:61717"/>
    </ligand>
</feature>
<feature type="signal peptide" evidence="8">
    <location>
        <begin position="1"/>
        <end position="34"/>
    </location>
</feature>
<evidence type="ECO:0000256" key="1">
    <source>
        <dbReference type="ARBA" id="ARBA00022448"/>
    </source>
</evidence>
<protein>
    <submittedName>
        <fullName evidence="9">Cytochrome c556</fullName>
    </submittedName>
</protein>
<comment type="caution">
    <text evidence="9">The sequence shown here is derived from an EMBL/GenBank/DDBJ whole genome shotgun (WGS) entry which is preliminary data.</text>
</comment>
<dbReference type="InterPro" id="IPR010980">
    <property type="entry name" value="Cyt_c/b562"/>
</dbReference>
<dbReference type="SUPFAM" id="SSF47175">
    <property type="entry name" value="Cytochromes"/>
    <property type="match status" value="1"/>
</dbReference>
<proteinExistence type="predicted"/>
<feature type="binding site" description="axial binding residue" evidence="6">
    <location>
        <position position="159"/>
    </location>
    <ligand>
        <name>heme c</name>
        <dbReference type="ChEBI" id="CHEBI:61717"/>
    </ligand>
    <ligandPart>
        <name>Fe</name>
        <dbReference type="ChEBI" id="CHEBI:18248"/>
    </ligandPart>
</feature>
<dbReference type="Gene3D" id="1.20.120.10">
    <property type="entry name" value="Cytochrome c/b562"/>
    <property type="match status" value="1"/>
</dbReference>
<gene>
    <name evidence="9" type="ORF">BCL74_0488</name>
</gene>
<dbReference type="GO" id="GO:0022900">
    <property type="term" value="P:electron transport chain"/>
    <property type="evidence" value="ECO:0007669"/>
    <property type="project" value="InterPro"/>
</dbReference>
<keyword evidence="8" id="KW-0732">Signal</keyword>
<evidence type="ECO:0000256" key="4">
    <source>
        <dbReference type="ARBA" id="ARBA00022982"/>
    </source>
</evidence>
<evidence type="ECO:0000256" key="6">
    <source>
        <dbReference type="PIRSR" id="PIRSR000027-1"/>
    </source>
</evidence>
<sequence length="165" mass="16900">MSKAHFSKALRVAVTSFCAAGVLAGSVFVGAAVAADRKPEDALKYRKGVLTGLAWHFGPVVAMAKGEAPFDQKQLSERAAAMAALSNMLGEGFIQGTAQGQIDGSRTLPVAFTDSADFQKKLEALQTATAALASASGSVAQGDLGKHVAAIGGSCKACHDTYRAK</sequence>
<dbReference type="GO" id="GO:0009055">
    <property type="term" value="F:electron transfer activity"/>
    <property type="evidence" value="ECO:0007669"/>
    <property type="project" value="InterPro"/>
</dbReference>
<evidence type="ECO:0000256" key="2">
    <source>
        <dbReference type="ARBA" id="ARBA00022617"/>
    </source>
</evidence>
<keyword evidence="5 6" id="KW-0408">Iron</keyword>
<dbReference type="EMBL" id="RBIG01000001">
    <property type="protein sequence ID" value="RKQ72720.1"/>
    <property type="molecule type" value="Genomic_DNA"/>
</dbReference>
<dbReference type="AlphaFoldDB" id="A0A420WP21"/>
<dbReference type="Proteomes" id="UP000277424">
    <property type="component" value="Unassembled WGS sequence"/>
</dbReference>